<organism evidence="3 4">
    <name type="scientific">Allomyces macrogynus (strain ATCC 38327)</name>
    <name type="common">Allomyces javanicus var. macrogynus</name>
    <dbReference type="NCBI Taxonomy" id="578462"/>
    <lineage>
        <taxon>Eukaryota</taxon>
        <taxon>Fungi</taxon>
        <taxon>Fungi incertae sedis</taxon>
        <taxon>Blastocladiomycota</taxon>
        <taxon>Blastocladiomycetes</taxon>
        <taxon>Blastocladiales</taxon>
        <taxon>Blastocladiaceae</taxon>
        <taxon>Allomyces</taxon>
    </lineage>
</organism>
<name>A0A0L0SEW5_ALLM3</name>
<feature type="region of interest" description="Disordered" evidence="2">
    <location>
        <begin position="1"/>
        <end position="20"/>
    </location>
</feature>
<feature type="region of interest" description="Disordered" evidence="2">
    <location>
        <begin position="352"/>
        <end position="379"/>
    </location>
</feature>
<dbReference type="Proteomes" id="UP000054350">
    <property type="component" value="Unassembled WGS sequence"/>
</dbReference>
<dbReference type="PANTHER" id="PTHR21549:SF0">
    <property type="entry name" value="COILED-COIL DOMAIN-CONTAINING PROTEIN 112"/>
    <property type="match status" value="1"/>
</dbReference>
<sequence length="482" mass="54223">MMAKTDSSTPVTSKRQFSDAAAGLRARERALDADLAHWVASRRRARTADAEEQEWLPKESAKGENLVAELGSKYRDDIRDSRSTLQTVVDQLQNSASGSGIDTQVEDLFQRFETRLAQLQTELHDGLQRALVQERLLTQELDLLANRMATWHLRPADDAFPAPSNPAKRGVGRRLAPSSGTRLAPEVEEYNRFIDKHGAFGGWDPASHDIVIQMLGPLRRTGRIGSQKLAQCASLVGRSPDEVSVHLAWMDDHDRLLDRKRQAVVAWRQAKAAVEPDVEQEEPVVTTKTVPKPVDDPEHERKLTELAAWRERKQRQEQEERRQREREERERHERDREAMLRKQLRLKKALEERRQAAQFGRQASTDLPAADPPSLAPEVQERIQARSQALVERRRQLAAKSQQQNVPAPLPARPMATAERDPTRLLAPTQASQRRAEEAVRQQDLEARSAASAFQVTQGSRAIPRRAVPAWRAGAGGGGLCS</sequence>
<keyword evidence="4" id="KW-1185">Reference proteome</keyword>
<feature type="compositionally biased region" description="Basic and acidic residues" evidence="2">
    <location>
        <begin position="434"/>
        <end position="447"/>
    </location>
</feature>
<proteinExistence type="predicted"/>
<dbReference type="OMA" id="DIKEHVQ"/>
<feature type="compositionally biased region" description="Low complexity" evidence="2">
    <location>
        <begin position="283"/>
        <end position="292"/>
    </location>
</feature>
<dbReference type="PANTHER" id="PTHR21549">
    <property type="entry name" value="MUTATED IN BLADDER CANCER 1"/>
    <property type="match status" value="1"/>
</dbReference>
<dbReference type="AlphaFoldDB" id="A0A0L0SEW5"/>
<feature type="region of interest" description="Disordered" evidence="2">
    <location>
        <begin position="393"/>
        <end position="482"/>
    </location>
</feature>
<protein>
    <submittedName>
        <fullName evidence="3">Uncharacterized protein</fullName>
    </submittedName>
</protein>
<dbReference type="eggNOG" id="ENOG502QUHE">
    <property type="taxonomic scope" value="Eukaryota"/>
</dbReference>
<evidence type="ECO:0000256" key="1">
    <source>
        <dbReference type="ARBA" id="ARBA00023054"/>
    </source>
</evidence>
<feature type="compositionally biased region" description="Basic and acidic residues" evidence="2">
    <location>
        <begin position="293"/>
        <end position="336"/>
    </location>
</feature>
<accession>A0A0L0SEW5</accession>
<gene>
    <name evidence="3" type="ORF">AMAG_06837</name>
</gene>
<reference evidence="4" key="2">
    <citation type="submission" date="2009-11" db="EMBL/GenBank/DDBJ databases">
        <title>The Genome Sequence of Allomyces macrogynus strain ATCC 38327.</title>
        <authorList>
            <consortium name="The Broad Institute Genome Sequencing Platform"/>
            <person name="Russ C."/>
            <person name="Cuomo C."/>
            <person name="Shea T."/>
            <person name="Young S.K."/>
            <person name="Zeng Q."/>
            <person name="Koehrsen M."/>
            <person name="Haas B."/>
            <person name="Borodovsky M."/>
            <person name="Guigo R."/>
            <person name="Alvarado L."/>
            <person name="Berlin A."/>
            <person name="Borenstein D."/>
            <person name="Chen Z."/>
            <person name="Engels R."/>
            <person name="Freedman E."/>
            <person name="Gellesch M."/>
            <person name="Goldberg J."/>
            <person name="Griggs A."/>
            <person name="Gujja S."/>
            <person name="Heiman D."/>
            <person name="Hepburn T."/>
            <person name="Howarth C."/>
            <person name="Jen D."/>
            <person name="Larson L."/>
            <person name="Lewis B."/>
            <person name="Mehta T."/>
            <person name="Park D."/>
            <person name="Pearson M."/>
            <person name="Roberts A."/>
            <person name="Saif S."/>
            <person name="Shenoy N."/>
            <person name="Sisk P."/>
            <person name="Stolte C."/>
            <person name="Sykes S."/>
            <person name="Walk T."/>
            <person name="White J."/>
            <person name="Yandava C."/>
            <person name="Burger G."/>
            <person name="Gray M.W."/>
            <person name="Holland P.W.H."/>
            <person name="King N."/>
            <person name="Lang F.B.F."/>
            <person name="Roger A.J."/>
            <person name="Ruiz-Trillo I."/>
            <person name="Lander E."/>
            <person name="Nusbaum C."/>
        </authorList>
    </citation>
    <scope>NUCLEOTIDE SEQUENCE [LARGE SCALE GENOMIC DNA]</scope>
    <source>
        <strain evidence="4">ATCC 38327</strain>
    </source>
</reference>
<dbReference type="EMBL" id="GG745337">
    <property type="protein sequence ID" value="KNE61083.1"/>
    <property type="molecule type" value="Genomic_DNA"/>
</dbReference>
<feature type="region of interest" description="Disordered" evidence="2">
    <location>
        <begin position="160"/>
        <end position="180"/>
    </location>
</feature>
<feature type="region of interest" description="Disordered" evidence="2">
    <location>
        <begin position="275"/>
        <end position="336"/>
    </location>
</feature>
<evidence type="ECO:0000256" key="2">
    <source>
        <dbReference type="SAM" id="MobiDB-lite"/>
    </source>
</evidence>
<dbReference type="STRING" id="578462.A0A0L0SEW5"/>
<evidence type="ECO:0000313" key="4">
    <source>
        <dbReference type="Proteomes" id="UP000054350"/>
    </source>
</evidence>
<dbReference type="InterPro" id="IPR039902">
    <property type="entry name" value="CCDC148/CCDC112"/>
</dbReference>
<feature type="compositionally biased region" description="Polar residues" evidence="2">
    <location>
        <begin position="1"/>
        <end position="15"/>
    </location>
</feature>
<keyword evidence="1" id="KW-0175">Coiled coil</keyword>
<evidence type="ECO:0000313" key="3">
    <source>
        <dbReference type="EMBL" id="KNE61083.1"/>
    </source>
</evidence>
<dbReference type="VEuPathDB" id="FungiDB:AMAG_06837"/>
<reference evidence="3 4" key="1">
    <citation type="submission" date="2009-11" db="EMBL/GenBank/DDBJ databases">
        <title>Annotation of Allomyces macrogynus ATCC 38327.</title>
        <authorList>
            <consortium name="The Broad Institute Genome Sequencing Platform"/>
            <person name="Russ C."/>
            <person name="Cuomo C."/>
            <person name="Burger G."/>
            <person name="Gray M.W."/>
            <person name="Holland P.W.H."/>
            <person name="King N."/>
            <person name="Lang F.B.F."/>
            <person name="Roger A.J."/>
            <person name="Ruiz-Trillo I."/>
            <person name="Young S.K."/>
            <person name="Zeng Q."/>
            <person name="Gargeya S."/>
            <person name="Fitzgerald M."/>
            <person name="Haas B."/>
            <person name="Abouelleil A."/>
            <person name="Alvarado L."/>
            <person name="Arachchi H.M."/>
            <person name="Berlin A."/>
            <person name="Chapman S.B."/>
            <person name="Gearin G."/>
            <person name="Goldberg J."/>
            <person name="Griggs A."/>
            <person name="Gujja S."/>
            <person name="Hansen M."/>
            <person name="Heiman D."/>
            <person name="Howarth C."/>
            <person name="Larimer J."/>
            <person name="Lui A."/>
            <person name="MacDonald P.J.P."/>
            <person name="McCowen C."/>
            <person name="Montmayeur A."/>
            <person name="Murphy C."/>
            <person name="Neiman D."/>
            <person name="Pearson M."/>
            <person name="Priest M."/>
            <person name="Roberts A."/>
            <person name="Saif S."/>
            <person name="Shea T."/>
            <person name="Sisk P."/>
            <person name="Stolte C."/>
            <person name="Sykes S."/>
            <person name="Wortman J."/>
            <person name="Nusbaum C."/>
            <person name="Birren B."/>
        </authorList>
    </citation>
    <scope>NUCLEOTIDE SEQUENCE [LARGE SCALE GENOMIC DNA]</scope>
    <source>
        <strain evidence="3 4">ATCC 38327</strain>
    </source>
</reference>
<dbReference type="OrthoDB" id="2152435at2759"/>